<dbReference type="PANTHER" id="PTHR42852">
    <property type="entry name" value="THIOL:DISULFIDE INTERCHANGE PROTEIN DSBE"/>
    <property type="match status" value="1"/>
</dbReference>
<dbReference type="PANTHER" id="PTHR42852:SF17">
    <property type="entry name" value="THIOREDOXIN-LIKE PROTEIN HI_1115"/>
    <property type="match status" value="1"/>
</dbReference>
<name>A0ABS7CPK4_9BACT</name>
<dbReference type="InterPro" id="IPR013766">
    <property type="entry name" value="Thioredoxin_domain"/>
</dbReference>
<sequence length="223" mass="24563">MFLILLPPAVLYLPLHLTSFESTQLSVPSSAAHLIGIGSGALVNVSGKSIKIGLVTSVLLLCIWTTLKGYDLWLNKLSFGTYTGSVSEQLPQFSLSDSEGNVITNSSFTEKLVVLDFWTTSCGICFKKFPVLQEKAKTYRNHPKVEFYAVNIPVPRDTLGQGQRTIENLGYSFPNLFANGEDVAKAFGVRFYPTVLILKNGNEIVYRGSIEGIEDEIANYLDL</sequence>
<gene>
    <name evidence="2" type="ORF">K0O23_00290</name>
</gene>
<comment type="caution">
    <text evidence="2">The sequence shown here is derived from an EMBL/GenBank/DDBJ whole genome shotgun (WGS) entry which is preliminary data.</text>
</comment>
<dbReference type="InterPro" id="IPR000866">
    <property type="entry name" value="AhpC/TSA"/>
</dbReference>
<evidence type="ECO:0000313" key="2">
    <source>
        <dbReference type="EMBL" id="MBW7465492.1"/>
    </source>
</evidence>
<keyword evidence="3" id="KW-1185">Reference proteome</keyword>
<dbReference type="SUPFAM" id="SSF52833">
    <property type="entry name" value="Thioredoxin-like"/>
    <property type="match status" value="1"/>
</dbReference>
<protein>
    <submittedName>
        <fullName evidence="2">TlpA family protein disulfide reductase</fullName>
    </submittedName>
</protein>
<dbReference type="Gene3D" id="3.40.30.10">
    <property type="entry name" value="Glutaredoxin"/>
    <property type="match status" value="1"/>
</dbReference>
<organism evidence="2 3">
    <name type="scientific">Pontibacter aydingkolensis</name>
    <dbReference type="NCBI Taxonomy" id="1911536"/>
    <lineage>
        <taxon>Bacteria</taxon>
        <taxon>Pseudomonadati</taxon>
        <taxon>Bacteroidota</taxon>
        <taxon>Cytophagia</taxon>
        <taxon>Cytophagales</taxon>
        <taxon>Hymenobacteraceae</taxon>
        <taxon>Pontibacter</taxon>
    </lineage>
</organism>
<feature type="domain" description="Thioredoxin" evidence="1">
    <location>
        <begin position="84"/>
        <end position="223"/>
    </location>
</feature>
<dbReference type="InterPro" id="IPR050553">
    <property type="entry name" value="Thioredoxin_ResA/DsbE_sf"/>
</dbReference>
<reference evidence="2 3" key="1">
    <citation type="journal article" date="2016" name="Int. J. Syst. Evol. Microbiol.">
        <title>Pontibacter aydingkolensis sp. nov., isolated from soil of a salt lake.</title>
        <authorList>
            <person name="Osman G."/>
            <person name="Zhang T."/>
            <person name="Lou K."/>
            <person name="Gao Y."/>
            <person name="Chang W."/>
            <person name="Lin Q."/>
            <person name="Yang H.M."/>
            <person name="Huo X.D."/>
            <person name="Wang N."/>
        </authorList>
    </citation>
    <scope>NUCLEOTIDE SEQUENCE [LARGE SCALE GENOMIC DNA]</scope>
    <source>
        <strain evidence="2 3">KACC 19255</strain>
    </source>
</reference>
<dbReference type="EMBL" id="JAHYXK010000001">
    <property type="protein sequence ID" value="MBW7465492.1"/>
    <property type="molecule type" value="Genomic_DNA"/>
</dbReference>
<proteinExistence type="predicted"/>
<accession>A0ABS7CPK4</accession>
<dbReference type="CDD" id="cd02966">
    <property type="entry name" value="TlpA_like_family"/>
    <property type="match status" value="1"/>
</dbReference>
<dbReference type="Proteomes" id="UP000813018">
    <property type="component" value="Unassembled WGS sequence"/>
</dbReference>
<evidence type="ECO:0000313" key="3">
    <source>
        <dbReference type="Proteomes" id="UP000813018"/>
    </source>
</evidence>
<dbReference type="PROSITE" id="PS51352">
    <property type="entry name" value="THIOREDOXIN_2"/>
    <property type="match status" value="1"/>
</dbReference>
<evidence type="ECO:0000259" key="1">
    <source>
        <dbReference type="PROSITE" id="PS51352"/>
    </source>
</evidence>
<dbReference type="RefSeq" id="WP_219875359.1">
    <property type="nucleotide sequence ID" value="NZ_JAHYXK010000001.1"/>
</dbReference>
<dbReference type="InterPro" id="IPR036249">
    <property type="entry name" value="Thioredoxin-like_sf"/>
</dbReference>
<dbReference type="Pfam" id="PF00578">
    <property type="entry name" value="AhpC-TSA"/>
    <property type="match status" value="1"/>
</dbReference>